<accession>A0ABQ0VXP1</accession>
<proteinExistence type="predicted"/>
<keyword evidence="2" id="KW-1185">Reference proteome</keyword>
<protein>
    <submittedName>
        <fullName evidence="1">Uncharacterized protein</fullName>
    </submittedName>
</protein>
<evidence type="ECO:0000313" key="2">
    <source>
        <dbReference type="Proteomes" id="UP000321773"/>
    </source>
</evidence>
<sequence length="96" mass="10692">MMIDAISTIGEEIKNENVTPIGSPAVVNPINIGILEQLQKGVTVPIKAPRRFPFHPFIPPNKTFVRSGGKYDCIIPIRKISTERRIKILTVSNIKN</sequence>
<comment type="caution">
    <text evidence="1">The sequence shown here is derived from an EMBL/GenBank/DDBJ whole genome shotgun (WGS) entry which is preliminary data.</text>
</comment>
<evidence type="ECO:0000313" key="1">
    <source>
        <dbReference type="EMBL" id="GEM05918.1"/>
    </source>
</evidence>
<name>A0ABQ0VXP1_9BACI</name>
<dbReference type="EMBL" id="BJWJ01000063">
    <property type="protein sequence ID" value="GEM05918.1"/>
    <property type="molecule type" value="Genomic_DNA"/>
</dbReference>
<dbReference type="Proteomes" id="UP000321773">
    <property type="component" value="Unassembled WGS sequence"/>
</dbReference>
<organism evidence="1 2">
    <name type="scientific">Halolactibacillus miurensis</name>
    <dbReference type="NCBI Taxonomy" id="306541"/>
    <lineage>
        <taxon>Bacteria</taxon>
        <taxon>Bacillati</taxon>
        <taxon>Bacillota</taxon>
        <taxon>Bacilli</taxon>
        <taxon>Bacillales</taxon>
        <taxon>Bacillaceae</taxon>
        <taxon>Halolactibacillus</taxon>
    </lineage>
</organism>
<gene>
    <name evidence="1" type="ORF">HMI01_29060</name>
</gene>
<reference evidence="1 2" key="1">
    <citation type="submission" date="2019-07" db="EMBL/GenBank/DDBJ databases">
        <title>Whole genome shotgun sequence of Halolactibacillus miurensis NBRC 100873.</title>
        <authorList>
            <person name="Hosoyama A."/>
            <person name="Uohara A."/>
            <person name="Ohji S."/>
            <person name="Ichikawa N."/>
        </authorList>
    </citation>
    <scope>NUCLEOTIDE SEQUENCE [LARGE SCALE GENOMIC DNA]</scope>
    <source>
        <strain evidence="1 2">NBRC 100873</strain>
    </source>
</reference>